<accession>A0A9W8TS84</accession>
<keyword evidence="2" id="KW-0812">Transmembrane</keyword>
<feature type="compositionally biased region" description="Low complexity" evidence="1">
    <location>
        <begin position="236"/>
        <end position="252"/>
    </location>
</feature>
<evidence type="ECO:0000256" key="2">
    <source>
        <dbReference type="SAM" id="Phobius"/>
    </source>
</evidence>
<keyword evidence="2" id="KW-1133">Transmembrane helix</keyword>
<dbReference type="EMBL" id="JANVFU010000021">
    <property type="protein sequence ID" value="KAJ3738932.1"/>
    <property type="molecule type" value="Genomic_DNA"/>
</dbReference>
<evidence type="ECO:0000313" key="4">
    <source>
        <dbReference type="Proteomes" id="UP001142393"/>
    </source>
</evidence>
<keyword evidence="4" id="KW-1185">Reference proteome</keyword>
<name>A0A9W8TS84_9AGAR</name>
<gene>
    <name evidence="3" type="ORF">DFH05DRAFT_1530859</name>
</gene>
<evidence type="ECO:0000313" key="3">
    <source>
        <dbReference type="EMBL" id="KAJ3738932.1"/>
    </source>
</evidence>
<feature type="region of interest" description="Disordered" evidence="1">
    <location>
        <begin position="236"/>
        <end position="357"/>
    </location>
</feature>
<organism evidence="3 4">
    <name type="scientific">Lentinula detonsa</name>
    <dbReference type="NCBI Taxonomy" id="2804962"/>
    <lineage>
        <taxon>Eukaryota</taxon>
        <taxon>Fungi</taxon>
        <taxon>Dikarya</taxon>
        <taxon>Basidiomycota</taxon>
        <taxon>Agaricomycotina</taxon>
        <taxon>Agaricomycetes</taxon>
        <taxon>Agaricomycetidae</taxon>
        <taxon>Agaricales</taxon>
        <taxon>Marasmiineae</taxon>
        <taxon>Omphalotaceae</taxon>
        <taxon>Lentinula</taxon>
    </lineage>
</organism>
<reference evidence="3 4" key="1">
    <citation type="journal article" date="2023" name="Proc. Natl. Acad. Sci. U.S.A.">
        <title>A global phylogenomic analysis of the shiitake genus Lentinula.</title>
        <authorList>
            <person name="Sierra-Patev S."/>
            <person name="Min B."/>
            <person name="Naranjo-Ortiz M."/>
            <person name="Looney B."/>
            <person name="Konkel Z."/>
            <person name="Slot J.C."/>
            <person name="Sakamoto Y."/>
            <person name="Steenwyk J.L."/>
            <person name="Rokas A."/>
            <person name="Carro J."/>
            <person name="Camarero S."/>
            <person name="Ferreira P."/>
            <person name="Molpeceres G."/>
            <person name="Ruiz-Duenas F.J."/>
            <person name="Serrano A."/>
            <person name="Henrissat B."/>
            <person name="Drula E."/>
            <person name="Hughes K.W."/>
            <person name="Mata J.L."/>
            <person name="Ishikawa N.K."/>
            <person name="Vargas-Isla R."/>
            <person name="Ushijima S."/>
            <person name="Smith C.A."/>
            <person name="Donoghue J."/>
            <person name="Ahrendt S."/>
            <person name="Andreopoulos W."/>
            <person name="He G."/>
            <person name="LaButti K."/>
            <person name="Lipzen A."/>
            <person name="Ng V."/>
            <person name="Riley R."/>
            <person name="Sandor L."/>
            <person name="Barry K."/>
            <person name="Martinez A.T."/>
            <person name="Xiao Y."/>
            <person name="Gibbons J.G."/>
            <person name="Terashima K."/>
            <person name="Grigoriev I.V."/>
            <person name="Hibbett D."/>
        </authorList>
    </citation>
    <scope>NUCLEOTIDE SEQUENCE [LARGE SCALE GENOMIC DNA]</scope>
    <source>
        <strain evidence="3 4">TFB7810</strain>
    </source>
</reference>
<keyword evidence="2" id="KW-0472">Membrane</keyword>
<feature type="compositionally biased region" description="Basic residues" evidence="1">
    <location>
        <begin position="339"/>
        <end position="349"/>
    </location>
</feature>
<feature type="compositionally biased region" description="Polar residues" evidence="1">
    <location>
        <begin position="289"/>
        <end position="311"/>
    </location>
</feature>
<feature type="compositionally biased region" description="Basic and acidic residues" evidence="1">
    <location>
        <begin position="312"/>
        <end position="333"/>
    </location>
</feature>
<sequence>MSPAPMAYTEPSTSTAHTTNSYTIYHTHSTLTSVWTIIALSFIAVGVSGVFCYSIYSCYQTAAYQRHLEITKSIRQRKRAESRARKDLAMNDELNDEYLEAKRSAINSERSNSVTSFQSSPRMPDINSPPLAVTYPTHTTPYMIHASPISPLPCTEYEPVKLSPGPPAPMFFDSNSIPFYITEMPRSPLINSKLAPVAGSFITISNDPADISSSLASDTSMSNTTELAKVTAFCPRPRSTSARLSRTRAGSLVDENCDPFSRAAPSTSSVILDTGNLDSPGEPVGMLHLQNQDIKQPPKTSTGKSHSTSANRAHDARSTRQERSRSRCHDHHATLRSQAKVRKRTKSKRPLQDIRTQNRCHEKGEQVRLINEGNPIDWCKLQPVYCDHP</sequence>
<comment type="caution">
    <text evidence="3">The sequence shown here is derived from an EMBL/GenBank/DDBJ whole genome shotgun (WGS) entry which is preliminary data.</text>
</comment>
<evidence type="ECO:0000256" key="1">
    <source>
        <dbReference type="SAM" id="MobiDB-lite"/>
    </source>
</evidence>
<feature type="transmembrane region" description="Helical" evidence="2">
    <location>
        <begin position="34"/>
        <end position="56"/>
    </location>
</feature>
<dbReference type="Proteomes" id="UP001142393">
    <property type="component" value="Unassembled WGS sequence"/>
</dbReference>
<dbReference type="AlphaFoldDB" id="A0A9W8TS84"/>
<protein>
    <submittedName>
        <fullName evidence="3">Uncharacterized protein</fullName>
    </submittedName>
</protein>
<proteinExistence type="predicted"/>